<gene>
    <name evidence="6" type="ORF">VSR74_04490</name>
</gene>
<reference evidence="6 7" key="1">
    <citation type="submission" date="2024-01" db="EMBL/GenBank/DDBJ databases">
        <title>Pseudocitrobacter sp. Endophytic strain Cyp-38L.</title>
        <authorList>
            <person name="Amer M.A."/>
            <person name="Hamed S.M."/>
        </authorList>
    </citation>
    <scope>NUCLEOTIDE SEQUENCE [LARGE SCALE GENOMIC DNA]</scope>
    <source>
        <strain evidence="6 7">Cyp38S</strain>
    </source>
</reference>
<sequence>MRGYVLAALLTLTPMGVYAHSNSNSHEHSDLSSLSAEDYALPDKLNLPRNATNAWIKQNGDGLRADIDQYHTGRNTNAIIQQQGGGHTADITQLYGNNDLAIISQAGWGNDAEIIQKGSGNAAAISQDGYSNYAKIVQVGNNLAGIKVSQTGVGKAITVKVTHGYTR</sequence>
<keyword evidence="4" id="KW-0281">Fimbrium</keyword>
<evidence type="ECO:0000256" key="5">
    <source>
        <dbReference type="SAM" id="SignalP"/>
    </source>
</evidence>
<proteinExistence type="inferred from homology"/>
<organism evidence="6 7">
    <name type="scientific">Pseudocitrobacter cyperus</name>
    <dbReference type="NCBI Taxonomy" id="3112843"/>
    <lineage>
        <taxon>Bacteria</taxon>
        <taxon>Pseudomonadati</taxon>
        <taxon>Pseudomonadota</taxon>
        <taxon>Gammaproteobacteria</taxon>
        <taxon>Enterobacterales</taxon>
        <taxon>Enterobacteriaceae</taxon>
        <taxon>Pseudocitrobacter</taxon>
    </lineage>
</organism>
<keyword evidence="3 5" id="KW-0732">Signal</keyword>
<name>A0ABV0HF05_9ENTR</name>
<accession>A0ABV0HF05</accession>
<dbReference type="RefSeq" id="WP_347793598.1">
    <property type="nucleotide sequence ID" value="NZ_JAYMYY010000001.1"/>
</dbReference>
<evidence type="ECO:0000256" key="4">
    <source>
        <dbReference type="ARBA" id="ARBA00023263"/>
    </source>
</evidence>
<evidence type="ECO:0000256" key="2">
    <source>
        <dbReference type="ARBA" id="ARBA00009766"/>
    </source>
</evidence>
<evidence type="ECO:0000313" key="7">
    <source>
        <dbReference type="Proteomes" id="UP001444146"/>
    </source>
</evidence>
<feature type="chain" id="PRO_5045963693" description="Minor curlin subunit" evidence="5">
    <location>
        <begin position="20"/>
        <end position="167"/>
    </location>
</feature>
<protein>
    <recommendedName>
        <fullName evidence="8">Minor curlin subunit</fullName>
    </recommendedName>
</protein>
<evidence type="ECO:0000256" key="3">
    <source>
        <dbReference type="ARBA" id="ARBA00022729"/>
    </source>
</evidence>
<feature type="signal peptide" evidence="5">
    <location>
        <begin position="1"/>
        <end position="19"/>
    </location>
</feature>
<comment type="subcellular location">
    <subcellularLocation>
        <location evidence="1">Fimbrium</location>
    </subcellularLocation>
</comment>
<dbReference type="InterPro" id="IPR009742">
    <property type="entry name" value="Curlin_rpt"/>
</dbReference>
<evidence type="ECO:0000313" key="6">
    <source>
        <dbReference type="EMBL" id="MEO3989081.1"/>
    </source>
</evidence>
<evidence type="ECO:0008006" key="8">
    <source>
        <dbReference type="Google" id="ProtNLM"/>
    </source>
</evidence>
<dbReference type="EMBL" id="JAYMYY010000001">
    <property type="protein sequence ID" value="MEO3989081.1"/>
    <property type="molecule type" value="Genomic_DNA"/>
</dbReference>
<dbReference type="Proteomes" id="UP001444146">
    <property type="component" value="Unassembled WGS sequence"/>
</dbReference>
<comment type="similarity">
    <text evidence="2">Belongs to the CsgA/CsgB family.</text>
</comment>
<keyword evidence="7" id="KW-1185">Reference proteome</keyword>
<comment type="caution">
    <text evidence="6">The sequence shown here is derived from an EMBL/GenBank/DDBJ whole genome shotgun (WGS) entry which is preliminary data.</text>
</comment>
<evidence type="ECO:0000256" key="1">
    <source>
        <dbReference type="ARBA" id="ARBA00004561"/>
    </source>
</evidence>
<dbReference type="Pfam" id="PF07012">
    <property type="entry name" value="Curlin_rpt"/>
    <property type="match status" value="1"/>
</dbReference>